<evidence type="ECO:0000256" key="1">
    <source>
        <dbReference type="SAM" id="SignalP"/>
    </source>
</evidence>
<dbReference type="Proteomes" id="UP000253744">
    <property type="component" value="Chromosome"/>
</dbReference>
<keyword evidence="1" id="KW-0732">Signal</keyword>
<dbReference type="PIRSF" id="PIRSF014979">
    <property type="entry name" value="UCP014979"/>
    <property type="match status" value="1"/>
</dbReference>
<feature type="signal peptide" evidence="1">
    <location>
        <begin position="1"/>
        <end position="25"/>
    </location>
</feature>
<dbReference type="EMBL" id="CP031158">
    <property type="protein sequence ID" value="AXG98248.1"/>
    <property type="molecule type" value="Genomic_DNA"/>
</dbReference>
<accession>A0A345IEX6</accession>
<feature type="chain" id="PRO_5017030330" description="DUF11 domain-containing protein" evidence="1">
    <location>
        <begin position="26"/>
        <end position="176"/>
    </location>
</feature>
<gene>
    <name evidence="2" type="ORF">DVJ83_02715</name>
</gene>
<organism evidence="2 3">
    <name type="scientific">Deinococcus wulumuqiensis</name>
    <dbReference type="NCBI Taxonomy" id="980427"/>
    <lineage>
        <taxon>Bacteria</taxon>
        <taxon>Thermotogati</taxon>
        <taxon>Deinococcota</taxon>
        <taxon>Deinococci</taxon>
        <taxon>Deinococcales</taxon>
        <taxon>Deinococcaceae</taxon>
        <taxon>Deinococcus</taxon>
    </lineage>
</organism>
<dbReference type="AlphaFoldDB" id="A0A345IEX6"/>
<proteinExistence type="predicted"/>
<evidence type="ECO:0008006" key="4">
    <source>
        <dbReference type="Google" id="ProtNLM"/>
    </source>
</evidence>
<dbReference type="InterPro" id="IPR014468">
    <property type="entry name" value="UCP014979"/>
</dbReference>
<sequence>MLPGGMTVKTQLTLTLLTLTSTALAAQAVPAKTSPIKLSAATYSVTQVTENGKTTERLSDAAGKGALPGSLLQMSQKVQNVSTRNVQGLRLNMRVDPATTYQTSNCDAARTNTLFSIDRGKTFAAKPTKTVTVTENGKAVQRVVPASPSDYTNVRWELPELGAGQTVNCNLRVRVK</sequence>
<evidence type="ECO:0000313" key="3">
    <source>
        <dbReference type="Proteomes" id="UP000253744"/>
    </source>
</evidence>
<name>A0A345IEX6_9DEIO</name>
<dbReference type="KEGG" id="dwu:DVJ83_02715"/>
<reference evidence="2 3" key="1">
    <citation type="submission" date="2018-07" db="EMBL/GenBank/DDBJ databases">
        <title>Complete Genome and Methylome Analysis of Deinococcus wulumuqiensis NEB 479.</title>
        <authorList>
            <person name="Fomenkov A."/>
            <person name="Luyten Y."/>
            <person name="Vincze T."/>
            <person name="Anton B.P."/>
            <person name="Clark T."/>
            <person name="Roberts R.J."/>
            <person name="Morgan R.D."/>
        </authorList>
    </citation>
    <scope>NUCLEOTIDE SEQUENCE [LARGE SCALE GENOMIC DNA]</scope>
    <source>
        <strain evidence="2 3">NEB 479</strain>
    </source>
</reference>
<dbReference type="STRING" id="1288484.GCA_000348665_00434"/>
<evidence type="ECO:0000313" key="2">
    <source>
        <dbReference type="EMBL" id="AXG98248.1"/>
    </source>
</evidence>
<protein>
    <recommendedName>
        <fullName evidence="4">DUF11 domain-containing protein</fullName>
    </recommendedName>
</protein>